<evidence type="ECO:0000313" key="1">
    <source>
        <dbReference type="EMBL" id="CAD8146047.1"/>
    </source>
</evidence>
<gene>
    <name evidence="1" type="ORF">POCTA_138.1.T0180102</name>
</gene>
<organism evidence="1 2">
    <name type="scientific">Paramecium octaurelia</name>
    <dbReference type="NCBI Taxonomy" id="43137"/>
    <lineage>
        <taxon>Eukaryota</taxon>
        <taxon>Sar</taxon>
        <taxon>Alveolata</taxon>
        <taxon>Ciliophora</taxon>
        <taxon>Intramacronucleata</taxon>
        <taxon>Oligohymenophorea</taxon>
        <taxon>Peniculida</taxon>
        <taxon>Parameciidae</taxon>
        <taxon>Paramecium</taxon>
    </lineage>
</organism>
<protein>
    <submittedName>
        <fullName evidence="1">Uncharacterized protein</fullName>
    </submittedName>
</protein>
<dbReference type="AlphaFoldDB" id="A0A8S1T3K6"/>
<proteinExistence type="predicted"/>
<evidence type="ECO:0000313" key="2">
    <source>
        <dbReference type="Proteomes" id="UP000683925"/>
    </source>
</evidence>
<comment type="caution">
    <text evidence="1">The sequence shown here is derived from an EMBL/GenBank/DDBJ whole genome shotgun (WGS) entry which is preliminary data.</text>
</comment>
<dbReference type="Proteomes" id="UP000683925">
    <property type="component" value="Unassembled WGS sequence"/>
</dbReference>
<name>A0A8S1T3K6_PAROT</name>
<keyword evidence="2" id="KW-1185">Reference proteome</keyword>
<accession>A0A8S1T3K6</accession>
<reference evidence="1" key="1">
    <citation type="submission" date="2021-01" db="EMBL/GenBank/DDBJ databases">
        <authorList>
            <consortium name="Genoscope - CEA"/>
            <person name="William W."/>
        </authorList>
    </citation>
    <scope>NUCLEOTIDE SEQUENCE</scope>
</reference>
<sequence length="90" mass="10837">MPYSYKFIEMEEQIKLKNRIENQDCTFHISNFRMKQRWMLRKYGKNSLFICIRIPIGMSIKNSVFKINETDYGNEGNGKQICNKKEANQY</sequence>
<dbReference type="EMBL" id="CAJJDP010000018">
    <property type="protein sequence ID" value="CAD8146047.1"/>
    <property type="molecule type" value="Genomic_DNA"/>
</dbReference>